<dbReference type="Proteomes" id="UP000001396">
    <property type="component" value="Unassembled WGS sequence"/>
</dbReference>
<name>D3BD88_HETP5</name>
<proteinExistence type="inferred from homology"/>
<dbReference type="GO" id="GO:0000428">
    <property type="term" value="C:DNA-directed RNA polymerase complex"/>
    <property type="evidence" value="ECO:0007669"/>
    <property type="project" value="UniProtKB-KW"/>
</dbReference>
<dbReference type="GO" id="GO:0005730">
    <property type="term" value="C:nucleolus"/>
    <property type="evidence" value="ECO:0007669"/>
    <property type="project" value="UniProtKB-SubCell"/>
</dbReference>
<evidence type="ECO:0000256" key="3">
    <source>
        <dbReference type="ARBA" id="ARBA00022478"/>
    </source>
</evidence>
<dbReference type="SUPFAM" id="SSF48403">
    <property type="entry name" value="Ankyrin repeat"/>
    <property type="match status" value="2"/>
</dbReference>
<evidence type="ECO:0000313" key="7">
    <source>
        <dbReference type="Proteomes" id="UP000001396"/>
    </source>
</evidence>
<sequence length="1017" mass="116481">MNDQLFNIFRKTINNITVRKIIFSFVHHINKNESPVGQSVKLNKLSTYALVYYGYLDALDSTFHRNQLDSDFTGQYSTIAVQRGHYNIVISGLFSNFSGMELGFAAKHQYLEIFYYLIENLERYPMSFEFGLMGAVESGNLDIVKLVIGQFREILGEDYYLMKDVDIQRSICHASKAGHLEIIKYLFEHLSPFSHGKSNYYNALDQAAGNGYLDIVMFLNEERSLASQDAMNTAATNGHLGVVVFLHENRSEGCNFEALRGSTSNGHTDIVKYLLANRKEAQDDCPTALEISVIKGHAEIVDYLLDKNNNLGIVSVSESLIADVASRGHLEVLKIMKKHLISLPISDLCLNFALENNRLDVAKWLYQQLKDSNNDFKINKYTLLAAVTSESVETVKWANETVDHPIDPSTCEILNTAVEHGCLEVIKYLIENSTHQCEAYTLEKAATTGRLNILDYLKERYFEYYSLEISPEAMDLVAKHGHLQVVRWLTLNRTESFTDKAMDLAAANNHLEIVKFLHENRSEGCTTDAIDFSFSNNHYQVVEFLLLNRTEGFTNVAIENFELDPSYNKNIDLKSLRKSERKSNYNIEKNDCIIIMSKRSLSFKVVDDLGDCAPCVLNFRSGAPPVHYLNDKSTHFKSLTNENKKQRVLISNTDSIEYETEFSTSNNKQQKNQKYVKNDISISNKTNHKTTIVRLVIGKYNEKTGKIDLIPIPDVCQVNQSIIGYVKREEENTDELSFLDKSKLLSTSFGSKLSKKIIHKIESEDLGTLDSEKTKQMADTAKNKNLTDVVEEKNQDLPVFNLEAVDAKEIYPIEEIMPQEVYFAINPETFIGYAKNDNAPEDLPNYIKKRLTNLLYTKKRNDQDELVNNDKDQDDIEHESKILTYLYYLQLLAVNKRSLTLEDGLKQYKVPHDVIKHMLYLFSQQQSKFKHKIGDVEYARLMNYVVIISLHLENFSVKSEMVKLIAEAFKIPDYKLEKHYSRVGCNVIRDKQYRDFKLKAPLKLPEVHTKAPKGKKK</sequence>
<keyword evidence="3" id="KW-0240">DNA-directed RNA polymerase</keyword>
<accession>D3BD88</accession>
<dbReference type="AlphaFoldDB" id="D3BD88"/>
<dbReference type="GO" id="GO:0006351">
    <property type="term" value="P:DNA-templated transcription"/>
    <property type="evidence" value="ECO:0007669"/>
    <property type="project" value="InterPro"/>
</dbReference>
<dbReference type="EMBL" id="ADBJ01000028">
    <property type="protein sequence ID" value="EFA80880.1"/>
    <property type="molecule type" value="Genomic_DNA"/>
</dbReference>
<dbReference type="InterPro" id="IPR009668">
    <property type="entry name" value="RNA_pol-assoc_fac_A49-like"/>
</dbReference>
<dbReference type="RefSeq" id="XP_020432999.1">
    <property type="nucleotide sequence ID" value="XM_020577325.1"/>
</dbReference>
<keyword evidence="4" id="KW-0804">Transcription</keyword>
<evidence type="ECO:0000256" key="1">
    <source>
        <dbReference type="ARBA" id="ARBA00004604"/>
    </source>
</evidence>
<comment type="subcellular location">
    <subcellularLocation>
        <location evidence="1">Nucleus</location>
        <location evidence="1">Nucleolus</location>
    </subcellularLocation>
</comment>
<evidence type="ECO:0000256" key="2">
    <source>
        <dbReference type="ARBA" id="ARBA00009430"/>
    </source>
</evidence>
<dbReference type="Pfam" id="PF13637">
    <property type="entry name" value="Ank_4"/>
    <property type="match status" value="1"/>
</dbReference>
<evidence type="ECO:0000256" key="5">
    <source>
        <dbReference type="ARBA" id="ARBA00023242"/>
    </source>
</evidence>
<gene>
    <name evidence="6" type="primary">rpa49</name>
    <name evidence="6" type="ORF">PPL_06469</name>
</gene>
<dbReference type="InterPro" id="IPR052050">
    <property type="entry name" value="SecEffector_AnkRepeat"/>
</dbReference>
<dbReference type="Pfam" id="PF12796">
    <property type="entry name" value="Ank_2"/>
    <property type="match status" value="2"/>
</dbReference>
<organism evidence="6 7">
    <name type="scientific">Heterostelium pallidum (strain ATCC 26659 / Pp 5 / PN500)</name>
    <name type="common">Cellular slime mold</name>
    <name type="synonym">Polysphondylium pallidum</name>
    <dbReference type="NCBI Taxonomy" id="670386"/>
    <lineage>
        <taxon>Eukaryota</taxon>
        <taxon>Amoebozoa</taxon>
        <taxon>Evosea</taxon>
        <taxon>Eumycetozoa</taxon>
        <taxon>Dictyostelia</taxon>
        <taxon>Acytosteliales</taxon>
        <taxon>Acytosteliaceae</taxon>
        <taxon>Heterostelium</taxon>
    </lineage>
</organism>
<dbReference type="GeneID" id="31361951"/>
<evidence type="ECO:0000313" key="6">
    <source>
        <dbReference type="EMBL" id="EFA80880.1"/>
    </source>
</evidence>
<dbReference type="Pfam" id="PF06870">
    <property type="entry name" value="RNA_pol_I_A49"/>
    <property type="match status" value="1"/>
</dbReference>
<keyword evidence="7" id="KW-1185">Reference proteome</keyword>
<dbReference type="InterPro" id="IPR036770">
    <property type="entry name" value="Ankyrin_rpt-contain_sf"/>
</dbReference>
<dbReference type="PANTHER" id="PTHR46586:SF3">
    <property type="entry name" value="ANKYRIN REPEAT-CONTAINING PROTEIN"/>
    <property type="match status" value="1"/>
</dbReference>
<protein>
    <submittedName>
        <fullName evidence="6">Putative RNA polymerase I subunit</fullName>
    </submittedName>
</protein>
<comment type="caution">
    <text evidence="6">The sequence shown here is derived from an EMBL/GenBank/DDBJ whole genome shotgun (WGS) entry which is preliminary data.</text>
</comment>
<dbReference type="PANTHER" id="PTHR46586">
    <property type="entry name" value="ANKYRIN REPEAT-CONTAINING PROTEIN"/>
    <property type="match status" value="1"/>
</dbReference>
<dbReference type="Gene3D" id="1.25.40.20">
    <property type="entry name" value="Ankyrin repeat-containing domain"/>
    <property type="match status" value="3"/>
</dbReference>
<dbReference type="SMART" id="SM00248">
    <property type="entry name" value="ANK"/>
    <property type="match status" value="7"/>
</dbReference>
<dbReference type="STRING" id="670386.D3BD88"/>
<reference evidence="6 7" key="1">
    <citation type="journal article" date="2011" name="Genome Res.">
        <title>Phylogeny-wide analysis of social amoeba genomes highlights ancient origins for complex intercellular communication.</title>
        <authorList>
            <person name="Heidel A.J."/>
            <person name="Lawal H.M."/>
            <person name="Felder M."/>
            <person name="Schilde C."/>
            <person name="Helps N.R."/>
            <person name="Tunggal B."/>
            <person name="Rivero F."/>
            <person name="John U."/>
            <person name="Schleicher M."/>
            <person name="Eichinger L."/>
            <person name="Platzer M."/>
            <person name="Noegel A.A."/>
            <person name="Schaap P."/>
            <person name="Gloeckner G."/>
        </authorList>
    </citation>
    <scope>NUCLEOTIDE SEQUENCE [LARGE SCALE GENOMIC DNA]</scope>
    <source>
        <strain evidence="7">ATCC 26659 / Pp 5 / PN500</strain>
    </source>
</reference>
<keyword evidence="5" id="KW-0539">Nucleus</keyword>
<dbReference type="InParanoid" id="D3BD88"/>
<dbReference type="GO" id="GO:0003677">
    <property type="term" value="F:DNA binding"/>
    <property type="evidence" value="ECO:0007669"/>
    <property type="project" value="InterPro"/>
</dbReference>
<evidence type="ECO:0000256" key="4">
    <source>
        <dbReference type="ARBA" id="ARBA00023163"/>
    </source>
</evidence>
<comment type="similarity">
    <text evidence="2">Belongs to the eukaryotic RPA49/POLR1E RNA polymerase subunit family.</text>
</comment>
<dbReference type="InterPro" id="IPR002110">
    <property type="entry name" value="Ankyrin_rpt"/>
</dbReference>